<dbReference type="InterPro" id="IPR054293">
    <property type="entry name" value="DUF7029"/>
</dbReference>
<evidence type="ECO:0000259" key="3">
    <source>
        <dbReference type="Pfam" id="PF22974"/>
    </source>
</evidence>
<dbReference type="Pfam" id="PF22974">
    <property type="entry name" value="DUF7029"/>
    <property type="match status" value="1"/>
</dbReference>
<organism evidence="4 5">
    <name type="scientific">Colletotrichum tanaceti</name>
    <dbReference type="NCBI Taxonomy" id="1306861"/>
    <lineage>
        <taxon>Eukaryota</taxon>
        <taxon>Fungi</taxon>
        <taxon>Dikarya</taxon>
        <taxon>Ascomycota</taxon>
        <taxon>Pezizomycotina</taxon>
        <taxon>Sordariomycetes</taxon>
        <taxon>Hypocreomycetidae</taxon>
        <taxon>Glomerellales</taxon>
        <taxon>Glomerellaceae</taxon>
        <taxon>Colletotrichum</taxon>
        <taxon>Colletotrichum destructivum species complex</taxon>
    </lineage>
</organism>
<name>A0A4U6XDA0_9PEZI</name>
<evidence type="ECO:0000313" key="5">
    <source>
        <dbReference type="Proteomes" id="UP000310108"/>
    </source>
</evidence>
<keyword evidence="2" id="KW-0732">Signal</keyword>
<dbReference type="OrthoDB" id="160645at2759"/>
<evidence type="ECO:0000256" key="1">
    <source>
        <dbReference type="SAM" id="MobiDB-lite"/>
    </source>
</evidence>
<feature type="domain" description="DUF7029" evidence="3">
    <location>
        <begin position="190"/>
        <end position="276"/>
    </location>
</feature>
<feature type="compositionally biased region" description="Basic and acidic residues" evidence="1">
    <location>
        <begin position="153"/>
        <end position="175"/>
    </location>
</feature>
<feature type="signal peptide" evidence="2">
    <location>
        <begin position="1"/>
        <end position="22"/>
    </location>
</feature>
<feature type="chain" id="PRO_5020800756" description="DUF7029 domain-containing protein" evidence="2">
    <location>
        <begin position="23"/>
        <end position="628"/>
    </location>
</feature>
<evidence type="ECO:0000256" key="2">
    <source>
        <dbReference type="SAM" id="SignalP"/>
    </source>
</evidence>
<keyword evidence="5" id="KW-1185">Reference proteome</keyword>
<dbReference type="STRING" id="1306861.A0A4U6XDA0"/>
<proteinExistence type="predicted"/>
<dbReference type="EMBL" id="PJEX01000170">
    <property type="protein sequence ID" value="TKW53741.1"/>
    <property type="molecule type" value="Genomic_DNA"/>
</dbReference>
<comment type="caution">
    <text evidence="4">The sequence shown here is derived from an EMBL/GenBank/DDBJ whole genome shotgun (WGS) entry which is preliminary data.</text>
</comment>
<dbReference type="AlphaFoldDB" id="A0A4U6XDA0"/>
<reference evidence="4 5" key="1">
    <citation type="journal article" date="2019" name="PLoS ONE">
        <title>Comparative genome analysis indicates high evolutionary potential of pathogenicity genes in Colletotrichum tanaceti.</title>
        <authorList>
            <person name="Lelwala R.V."/>
            <person name="Korhonen P.K."/>
            <person name="Young N.D."/>
            <person name="Scott J.B."/>
            <person name="Ades P.A."/>
            <person name="Gasser R.B."/>
            <person name="Taylor P.W.J."/>
        </authorList>
    </citation>
    <scope>NUCLEOTIDE SEQUENCE [LARGE SCALE GENOMIC DNA]</scope>
    <source>
        <strain evidence="4">BRIP57314</strain>
    </source>
</reference>
<dbReference type="Proteomes" id="UP000310108">
    <property type="component" value="Unassembled WGS sequence"/>
</dbReference>
<accession>A0A4U6XDA0</accession>
<protein>
    <recommendedName>
        <fullName evidence="3">DUF7029 domain-containing protein</fullName>
    </recommendedName>
</protein>
<sequence length="628" mass="65668">MVSSSLAGRLLAALLLTTGVAAHAEECSCSSDGVKRVTYIVVEMPDQPEQTKATTTATFSTSTLTTSLLKPTATGTFKAAQAAHVVEDIPIPAFEAVAVKPEPEKLRPAANATHTFGPSTAPGVDTKDPVNIVPAVNVSLRYSAAAKTGNKYDTADHTHAETDTGTEEEKEKAEEQQQQQQQGSIDMTLAFKNPAVVLEHVDAVSAVVCSDDEITVSFSDADAFHKAVKDWSASSSSSSSSSSTDGGAGGFILITNHLGNCDSEFERGFFLAGTSTGTGTGTGTGTSTTTTTNTVTTKGLRSDKGSLSVTVAASRKELADIAGECEMNFSSLPAATLSKRLTLGSSVSLALAEALADDTVLFSDDGQHVNVTADEAWFSSTVTFSGYLRYNFWGFRLEALHFDLDTTLDSAVGVSVDAAAAYSHALRYAPDELAYSLVSVPGIVQLGPGVAFAVGLDFDVSAAVGVSAGLSVALPAAAHVHLDLVDGARSSATGWEPRYSSYANITQSADARVDVSADVTVRMAVELLGGLVDLSAGITATPGFDNRFKLRGEQHLALAGNFTTKPAEAAVAEVLLPKDGPGRPVCAEKNSVELATDFYFNLTGFATKWWSSELYSTRVPLWDVCYSL</sequence>
<gene>
    <name evidence="4" type="ORF">CTA1_993</name>
</gene>
<evidence type="ECO:0000313" key="4">
    <source>
        <dbReference type="EMBL" id="TKW53741.1"/>
    </source>
</evidence>
<feature type="region of interest" description="Disordered" evidence="1">
    <location>
        <begin position="150"/>
        <end position="183"/>
    </location>
</feature>